<dbReference type="EMBL" id="JARBJD010000409">
    <property type="protein sequence ID" value="KAK2942427.1"/>
    <property type="molecule type" value="Genomic_DNA"/>
</dbReference>
<evidence type="ECO:0000256" key="1">
    <source>
        <dbReference type="SAM" id="MobiDB-lite"/>
    </source>
</evidence>
<feature type="compositionally biased region" description="Polar residues" evidence="1">
    <location>
        <begin position="65"/>
        <end position="75"/>
    </location>
</feature>
<sequence>MCRLVHEDVGRTRPAVLFEQVVHQRRRLRVCCCWPTMDGLSQLVSQTRMLLPSLSTNTTRTSCCAEQDSGVASTEMSDDEVQHFHSPSSVSPTQMPKEEERRDEHQTTF</sequence>
<protein>
    <submittedName>
        <fullName evidence="2">Uncharacterized protein</fullName>
    </submittedName>
</protein>
<accession>A0ABQ9WSG9</accession>
<feature type="region of interest" description="Disordered" evidence="1">
    <location>
        <begin position="65"/>
        <end position="109"/>
    </location>
</feature>
<dbReference type="Proteomes" id="UP001281761">
    <property type="component" value="Unassembled WGS sequence"/>
</dbReference>
<evidence type="ECO:0000313" key="3">
    <source>
        <dbReference type="Proteomes" id="UP001281761"/>
    </source>
</evidence>
<gene>
    <name evidence="2" type="ORF">BLNAU_22660</name>
</gene>
<reference evidence="2 3" key="1">
    <citation type="journal article" date="2022" name="bioRxiv">
        <title>Genomics of Preaxostyla Flagellates Illuminates Evolutionary Transitions and the Path Towards Mitochondrial Loss.</title>
        <authorList>
            <person name="Novak L.V.F."/>
            <person name="Treitli S.C."/>
            <person name="Pyrih J."/>
            <person name="Halakuc P."/>
            <person name="Pipaliya S.V."/>
            <person name="Vacek V."/>
            <person name="Brzon O."/>
            <person name="Soukal P."/>
            <person name="Eme L."/>
            <person name="Dacks J.B."/>
            <person name="Karnkowska A."/>
            <person name="Elias M."/>
            <person name="Hampl V."/>
        </authorList>
    </citation>
    <scope>NUCLEOTIDE SEQUENCE [LARGE SCALE GENOMIC DNA]</scope>
    <source>
        <strain evidence="2">NAU3</strain>
        <tissue evidence="2">Gut</tissue>
    </source>
</reference>
<proteinExistence type="predicted"/>
<name>A0ABQ9WSG9_9EUKA</name>
<evidence type="ECO:0000313" key="2">
    <source>
        <dbReference type="EMBL" id="KAK2942427.1"/>
    </source>
</evidence>
<feature type="compositionally biased region" description="Basic and acidic residues" evidence="1">
    <location>
        <begin position="96"/>
        <end position="109"/>
    </location>
</feature>
<feature type="compositionally biased region" description="Polar residues" evidence="1">
    <location>
        <begin position="85"/>
        <end position="94"/>
    </location>
</feature>
<comment type="caution">
    <text evidence="2">The sequence shown here is derived from an EMBL/GenBank/DDBJ whole genome shotgun (WGS) entry which is preliminary data.</text>
</comment>
<keyword evidence="3" id="KW-1185">Reference proteome</keyword>
<organism evidence="2 3">
    <name type="scientific">Blattamonas nauphoetae</name>
    <dbReference type="NCBI Taxonomy" id="2049346"/>
    <lineage>
        <taxon>Eukaryota</taxon>
        <taxon>Metamonada</taxon>
        <taxon>Preaxostyla</taxon>
        <taxon>Oxymonadida</taxon>
        <taxon>Blattamonas</taxon>
    </lineage>
</organism>